<evidence type="ECO:0000313" key="2">
    <source>
        <dbReference type="EMBL" id="KAK5599587.1"/>
    </source>
</evidence>
<accession>A0AAV9QTD0</accession>
<sequence>MNPEPPRQPGSQADPAMYHLAHHRAQGKDTSSASRRAHKGHSMHNKEAALPPKMQNHQHPCQPSRIDRAKGTMKTTNPKYTPPSTQGRWEAPSRQANPTSTPQHKAKKPNATAKPSDARPAVPTYRGQSRHAQEVAEAVHKVHTMQMRPHQPSKNKATNPS</sequence>
<name>A0AAV9QTD0_9TELE</name>
<gene>
    <name evidence="2" type="ORF">CRENBAI_018897</name>
</gene>
<evidence type="ECO:0000256" key="1">
    <source>
        <dbReference type="SAM" id="MobiDB-lite"/>
    </source>
</evidence>
<protein>
    <submittedName>
        <fullName evidence="2">Uncharacterized protein</fullName>
    </submittedName>
</protein>
<reference evidence="2 3" key="1">
    <citation type="submission" date="2021-06" db="EMBL/GenBank/DDBJ databases">
        <authorList>
            <person name="Palmer J.M."/>
        </authorList>
    </citation>
    <scope>NUCLEOTIDE SEQUENCE [LARGE SCALE GENOMIC DNA]</scope>
    <source>
        <strain evidence="2 3">MEX-2019</strain>
        <tissue evidence="2">Muscle</tissue>
    </source>
</reference>
<feature type="compositionally biased region" description="Polar residues" evidence="1">
    <location>
        <begin position="94"/>
        <end position="103"/>
    </location>
</feature>
<feature type="compositionally biased region" description="Polar residues" evidence="1">
    <location>
        <begin position="73"/>
        <end position="87"/>
    </location>
</feature>
<comment type="caution">
    <text evidence="2">The sequence shown here is derived from an EMBL/GenBank/DDBJ whole genome shotgun (WGS) entry which is preliminary data.</text>
</comment>
<feature type="compositionally biased region" description="Basic and acidic residues" evidence="1">
    <location>
        <begin position="131"/>
        <end position="140"/>
    </location>
</feature>
<feature type="region of interest" description="Disordered" evidence="1">
    <location>
        <begin position="1"/>
        <end position="161"/>
    </location>
</feature>
<dbReference type="AlphaFoldDB" id="A0AAV9QTD0"/>
<keyword evidence="3" id="KW-1185">Reference proteome</keyword>
<evidence type="ECO:0000313" key="3">
    <source>
        <dbReference type="Proteomes" id="UP001311232"/>
    </source>
</evidence>
<feature type="compositionally biased region" description="Polar residues" evidence="1">
    <location>
        <begin position="152"/>
        <end position="161"/>
    </location>
</feature>
<organism evidence="2 3">
    <name type="scientific">Crenichthys baileyi</name>
    <name type="common">White River springfish</name>
    <dbReference type="NCBI Taxonomy" id="28760"/>
    <lineage>
        <taxon>Eukaryota</taxon>
        <taxon>Metazoa</taxon>
        <taxon>Chordata</taxon>
        <taxon>Craniata</taxon>
        <taxon>Vertebrata</taxon>
        <taxon>Euteleostomi</taxon>
        <taxon>Actinopterygii</taxon>
        <taxon>Neopterygii</taxon>
        <taxon>Teleostei</taxon>
        <taxon>Neoteleostei</taxon>
        <taxon>Acanthomorphata</taxon>
        <taxon>Ovalentaria</taxon>
        <taxon>Atherinomorphae</taxon>
        <taxon>Cyprinodontiformes</taxon>
        <taxon>Goodeidae</taxon>
        <taxon>Crenichthys</taxon>
    </lineage>
</organism>
<proteinExistence type="predicted"/>
<dbReference type="Proteomes" id="UP001311232">
    <property type="component" value="Unassembled WGS sequence"/>
</dbReference>
<dbReference type="EMBL" id="JAHHUM010002927">
    <property type="protein sequence ID" value="KAK5599587.1"/>
    <property type="molecule type" value="Genomic_DNA"/>
</dbReference>